<evidence type="ECO:0000256" key="1">
    <source>
        <dbReference type="ARBA" id="ARBA00034120"/>
    </source>
</evidence>
<organism evidence="3 4">
    <name type="scientific">Pectobacterium versatile</name>
    <dbReference type="NCBI Taxonomy" id="2488639"/>
    <lineage>
        <taxon>Bacteria</taxon>
        <taxon>Pseudomonadati</taxon>
        <taxon>Pseudomonadota</taxon>
        <taxon>Gammaproteobacteria</taxon>
        <taxon>Enterobacterales</taxon>
        <taxon>Pectobacteriaceae</taxon>
        <taxon>Pectobacterium</taxon>
    </lineage>
</organism>
<gene>
    <name evidence="3" type="ORF">WCT63_06790</name>
</gene>
<dbReference type="InterPro" id="IPR000477">
    <property type="entry name" value="RT_dom"/>
</dbReference>
<dbReference type="RefSeq" id="WP_233973289.1">
    <property type="nucleotide sequence ID" value="NZ_CAKLHY010000009.1"/>
</dbReference>
<dbReference type="PANTHER" id="PTHR34047">
    <property type="entry name" value="NUCLEAR INTRON MATURASE 1, MITOCHONDRIAL-RELATED"/>
    <property type="match status" value="1"/>
</dbReference>
<dbReference type="InterPro" id="IPR043128">
    <property type="entry name" value="Rev_trsase/Diguanyl_cyclase"/>
</dbReference>
<dbReference type="SUPFAM" id="SSF56672">
    <property type="entry name" value="DNA/RNA polymerases"/>
    <property type="match status" value="1"/>
</dbReference>
<keyword evidence="3" id="KW-0548">Nucleotidyltransferase</keyword>
<sequence>MSSFDVFQKHFKIKNLRRIYKDIVSLSSACGVDNMTHETFWRFQKEEIKTIRRKCLSGDYNFNKYKLKLISKGRGKAPREISIPTIRDKIALRAICDFLQEIYQEKVIFDLPQDMIVSVKDAIDEYDYFMKFDVANFYPSVVHDKLISRLRAKIRDERILSLIKSAISSATVSKPKRDDLPSERGVPQGLSISNILAAIYLLNIDDYFRNNPEIKYYRYVDDVMILCDSSVAIEITSSLISRFKRLGLNVYDPRKNPEKSSVGYLGKSEFGYLGYYFLDGKVTARKGSVENLRESLLAIFTGYKHSTLKSPEFLEWRINLRITGCIFQNKSKGWMYFFSEIDDETLLHELDGFLKRLCERFSVSLNLKSFVRTFYQIRYNRRETSYIPNFDEYDLVQKSHILTHYFKKNVKGMTDEEIEYHFNKRISKQVKDIETDIKDAGY</sequence>
<dbReference type="GO" id="GO:0003964">
    <property type="term" value="F:RNA-directed DNA polymerase activity"/>
    <property type="evidence" value="ECO:0007669"/>
    <property type="project" value="UniProtKB-KW"/>
</dbReference>
<comment type="caution">
    <text evidence="3">The sequence shown here is derived from an EMBL/GenBank/DDBJ whole genome shotgun (WGS) entry which is preliminary data.</text>
</comment>
<keyword evidence="3" id="KW-0695">RNA-directed DNA polymerase</keyword>
<proteinExistence type="inferred from homology"/>
<name>A0ABU8JVH9_9GAMM</name>
<dbReference type="Pfam" id="PF00078">
    <property type="entry name" value="RVT_1"/>
    <property type="match status" value="1"/>
</dbReference>
<dbReference type="InterPro" id="IPR051083">
    <property type="entry name" value="GrpII_Intron_Splice-Mob/Def"/>
</dbReference>
<dbReference type="Proteomes" id="UP001313132">
    <property type="component" value="Unassembled WGS sequence"/>
</dbReference>
<reference evidence="3 4" key="1">
    <citation type="submission" date="2024-03" db="EMBL/GenBank/DDBJ databases">
        <title>Analysis of soft rot Pectobacteriaceae population diversity in US potato growing regions between 2016 and 2022.</title>
        <authorList>
            <person name="Ma X."/>
            <person name="Zhang X."/>
            <person name="Stodghill P."/>
            <person name="Rioux R."/>
            <person name="Babler B."/>
            <person name="Shrestha S."/>
            <person name="Babler B."/>
            <person name="Rivedal H."/>
            <person name="Frost K."/>
            <person name="Hao J."/>
            <person name="Secor G."/>
            <person name="Swingle B."/>
        </authorList>
    </citation>
    <scope>NUCLEOTIDE SEQUENCE [LARGE SCALE GENOMIC DNA]</scope>
    <source>
        <strain evidence="3 4">UMSS2</strain>
    </source>
</reference>
<dbReference type="CDD" id="cd01651">
    <property type="entry name" value="RT_G2_intron"/>
    <property type="match status" value="1"/>
</dbReference>
<protein>
    <submittedName>
        <fullName evidence="3">Reverse transcriptase domain-containing protein</fullName>
    </submittedName>
</protein>
<feature type="domain" description="Reverse transcriptase" evidence="2">
    <location>
        <begin position="51"/>
        <end position="277"/>
    </location>
</feature>
<dbReference type="PANTHER" id="PTHR34047:SF8">
    <property type="entry name" value="PROTEIN YKFC"/>
    <property type="match status" value="1"/>
</dbReference>
<dbReference type="EMBL" id="JBBBON010000005">
    <property type="protein sequence ID" value="MEI7102153.1"/>
    <property type="molecule type" value="Genomic_DNA"/>
</dbReference>
<evidence type="ECO:0000313" key="4">
    <source>
        <dbReference type="Proteomes" id="UP001313132"/>
    </source>
</evidence>
<keyword evidence="4" id="KW-1185">Reference proteome</keyword>
<evidence type="ECO:0000259" key="2">
    <source>
        <dbReference type="PROSITE" id="PS50878"/>
    </source>
</evidence>
<dbReference type="PROSITE" id="PS50878">
    <property type="entry name" value="RT_POL"/>
    <property type="match status" value="1"/>
</dbReference>
<comment type="similarity">
    <text evidence="1">Belongs to the bacterial reverse transcriptase family.</text>
</comment>
<accession>A0ABU8JVH9</accession>
<keyword evidence="3" id="KW-0808">Transferase</keyword>
<dbReference type="InterPro" id="IPR043502">
    <property type="entry name" value="DNA/RNA_pol_sf"/>
</dbReference>
<dbReference type="Gene3D" id="3.30.70.270">
    <property type="match status" value="1"/>
</dbReference>
<evidence type="ECO:0000313" key="3">
    <source>
        <dbReference type="EMBL" id="MEI7102153.1"/>
    </source>
</evidence>